<geneLocation type="mitochondrion" evidence="10"/>
<dbReference type="InterPro" id="IPR000440">
    <property type="entry name" value="NADH_UbQ/plastoQ_OxRdtase_su3"/>
</dbReference>
<comment type="function">
    <text evidence="9">Core subunit of the mitochondrial membrane respiratory chain NADH dehydrogenase (Complex I) which catalyzes electron transfer from NADH through the respiratory chain, using ubiquinone as an electron acceptor. Essential for the catalytic activity of complex I.</text>
</comment>
<dbReference type="AlphaFoldDB" id="A0A5J6VCM6"/>
<keyword evidence="6 9" id="KW-1133">Transmembrane helix</keyword>
<proteinExistence type="inferred from homology"/>
<keyword evidence="7 9" id="KW-0472">Membrane</keyword>
<dbReference type="PANTHER" id="PTHR11058:SF9">
    <property type="entry name" value="NADH-UBIQUINONE OXIDOREDUCTASE CHAIN 3"/>
    <property type="match status" value="1"/>
</dbReference>
<keyword evidence="9" id="KW-0830">Ubiquinone</keyword>
<feature type="transmembrane region" description="Helical" evidence="9">
    <location>
        <begin position="89"/>
        <end position="113"/>
    </location>
</feature>
<feature type="transmembrane region" description="Helical" evidence="9">
    <location>
        <begin position="53"/>
        <end position="77"/>
    </location>
</feature>
<sequence length="114" mass="13375">MKIIFFCFFCFFIVLLFLFLCYMISYSFFLSGKEPSSPFECGFSPLMNSMLLFSMPFFLISIMFLLFDVEILLLCFFPLFSYMGSLSSIFSLIVIIMVTFATLYEWVLGVISWM</sequence>
<keyword evidence="4 9" id="KW-0813">Transport</keyword>
<protein>
    <recommendedName>
        <fullName evidence="3 9">NADH-ubiquinone oxidoreductase chain 3</fullName>
        <ecNumber evidence="9">7.1.1.2</ecNumber>
    </recommendedName>
</protein>
<dbReference type="Gene3D" id="1.20.58.1610">
    <property type="entry name" value="NADH:ubiquinone/plastoquinone oxidoreductase, chain 3"/>
    <property type="match status" value="1"/>
</dbReference>
<gene>
    <name evidence="10" type="primary">nad3</name>
</gene>
<keyword evidence="9" id="KW-0679">Respiratory chain</keyword>
<evidence type="ECO:0000256" key="2">
    <source>
        <dbReference type="ARBA" id="ARBA00008472"/>
    </source>
</evidence>
<accession>A0A5J6VCM6</accession>
<comment type="catalytic activity">
    <reaction evidence="8 9">
        <text>a ubiquinone + NADH + 5 H(+)(in) = a ubiquinol + NAD(+) + 4 H(+)(out)</text>
        <dbReference type="Rhea" id="RHEA:29091"/>
        <dbReference type="Rhea" id="RHEA-COMP:9565"/>
        <dbReference type="Rhea" id="RHEA-COMP:9566"/>
        <dbReference type="ChEBI" id="CHEBI:15378"/>
        <dbReference type="ChEBI" id="CHEBI:16389"/>
        <dbReference type="ChEBI" id="CHEBI:17976"/>
        <dbReference type="ChEBI" id="CHEBI:57540"/>
        <dbReference type="ChEBI" id="CHEBI:57945"/>
        <dbReference type="EC" id="7.1.1.2"/>
    </reaction>
</comment>
<keyword evidence="9" id="KW-1278">Translocase</keyword>
<reference evidence="10" key="1">
    <citation type="submission" date="2018-09" db="EMBL/GenBank/DDBJ databases">
        <title>Uncovering the phylogeny of Oribatida (Acari, Sarcoptiformes): new evidence from the organization of mitochondrial genomes.</title>
        <authorList>
            <person name="Xue X.-F."/>
            <person name="Li W.-N."/>
        </authorList>
    </citation>
    <scope>NUCLEOTIDE SEQUENCE</scope>
</reference>
<dbReference type="GO" id="GO:0030964">
    <property type="term" value="C:NADH dehydrogenase complex"/>
    <property type="evidence" value="ECO:0007669"/>
    <property type="project" value="TreeGrafter"/>
</dbReference>
<dbReference type="EMBL" id="MH921997">
    <property type="protein sequence ID" value="QFG71633.1"/>
    <property type="molecule type" value="Genomic_DNA"/>
</dbReference>
<evidence type="ECO:0000256" key="6">
    <source>
        <dbReference type="ARBA" id="ARBA00022989"/>
    </source>
</evidence>
<keyword evidence="5 9" id="KW-0812">Transmembrane</keyword>
<comment type="subcellular location">
    <subcellularLocation>
        <location evidence="1">Membrane</location>
    </subcellularLocation>
    <subcellularLocation>
        <location evidence="9">Mitochondrion membrane</location>
        <topology evidence="9">Multi-pass membrane protein</topology>
    </subcellularLocation>
</comment>
<evidence type="ECO:0000256" key="8">
    <source>
        <dbReference type="ARBA" id="ARBA00049551"/>
    </source>
</evidence>
<dbReference type="GO" id="GO:0008137">
    <property type="term" value="F:NADH dehydrogenase (ubiquinone) activity"/>
    <property type="evidence" value="ECO:0007669"/>
    <property type="project" value="UniProtKB-UniRule"/>
</dbReference>
<keyword evidence="9" id="KW-0520">NAD</keyword>
<evidence type="ECO:0000256" key="5">
    <source>
        <dbReference type="ARBA" id="ARBA00022692"/>
    </source>
</evidence>
<evidence type="ECO:0000256" key="3">
    <source>
        <dbReference type="ARBA" id="ARBA00021007"/>
    </source>
</evidence>
<evidence type="ECO:0000256" key="7">
    <source>
        <dbReference type="ARBA" id="ARBA00023136"/>
    </source>
</evidence>
<keyword evidence="9" id="KW-0249">Electron transport</keyword>
<dbReference type="InterPro" id="IPR038430">
    <property type="entry name" value="NDAH_ubi_oxred_su3_sf"/>
</dbReference>
<dbReference type="Pfam" id="PF00507">
    <property type="entry name" value="Oxidored_q4"/>
    <property type="match status" value="1"/>
</dbReference>
<comment type="similarity">
    <text evidence="2 9">Belongs to the complex I subunit 3 family.</text>
</comment>
<dbReference type="GO" id="GO:0031966">
    <property type="term" value="C:mitochondrial membrane"/>
    <property type="evidence" value="ECO:0007669"/>
    <property type="project" value="UniProtKB-SubCell"/>
</dbReference>
<evidence type="ECO:0000256" key="4">
    <source>
        <dbReference type="ARBA" id="ARBA00022448"/>
    </source>
</evidence>
<dbReference type="PANTHER" id="PTHR11058">
    <property type="entry name" value="NADH-UBIQUINONE OXIDOREDUCTASE CHAIN 3"/>
    <property type="match status" value="1"/>
</dbReference>
<keyword evidence="9 10" id="KW-0496">Mitochondrion</keyword>
<evidence type="ECO:0000256" key="9">
    <source>
        <dbReference type="RuleBase" id="RU003640"/>
    </source>
</evidence>
<evidence type="ECO:0000313" key="10">
    <source>
        <dbReference type="EMBL" id="QFG71633.1"/>
    </source>
</evidence>
<evidence type="ECO:0000256" key="1">
    <source>
        <dbReference type="ARBA" id="ARBA00004370"/>
    </source>
</evidence>
<name>A0A5J6VCM6_9ACAR</name>
<organism evidence="10">
    <name type="scientific">Histiostomatidae sp. XFX</name>
    <dbReference type="NCBI Taxonomy" id="2652661"/>
    <lineage>
        <taxon>Eukaryota</taxon>
        <taxon>Metazoa</taxon>
        <taxon>Ecdysozoa</taxon>
        <taxon>Arthropoda</taxon>
        <taxon>Chelicerata</taxon>
        <taxon>Arachnida</taxon>
        <taxon>Acari</taxon>
        <taxon>Acariformes</taxon>
        <taxon>Sarcoptiformes</taxon>
        <taxon>Astigmata</taxon>
        <taxon>Histiostomatoidea</taxon>
        <taxon>Histiostomatidae</taxon>
    </lineage>
</organism>
<dbReference type="EC" id="7.1.1.2" evidence="9"/>